<evidence type="ECO:0000256" key="4">
    <source>
        <dbReference type="PROSITE-ProRule" id="PRU00339"/>
    </source>
</evidence>
<dbReference type="Gene3D" id="1.25.40.10">
    <property type="entry name" value="Tetratricopeptide repeat domain"/>
    <property type="match status" value="1"/>
</dbReference>
<reference evidence="8 9" key="1">
    <citation type="submission" date="2016-04" db="EMBL/GenBank/DDBJ databases">
        <title>The genome of Intoshia linei affirms orthonectids as highly simplified spiralians.</title>
        <authorList>
            <person name="Mikhailov K.V."/>
            <person name="Slusarev G.S."/>
            <person name="Nikitin M.A."/>
            <person name="Logacheva M.D."/>
            <person name="Penin A."/>
            <person name="Aleoshin V."/>
            <person name="Panchin Y.V."/>
        </authorList>
    </citation>
    <scope>NUCLEOTIDE SEQUENCE [LARGE SCALE GENOMIC DNA]</scope>
    <source>
        <strain evidence="8">Intl2013</strain>
        <tissue evidence="8">Whole animal</tissue>
    </source>
</reference>
<evidence type="ECO:0000259" key="7">
    <source>
        <dbReference type="PROSITE" id="PS50076"/>
    </source>
</evidence>
<dbReference type="SUPFAM" id="SSF48452">
    <property type="entry name" value="TPR-like"/>
    <property type="match status" value="1"/>
</dbReference>
<protein>
    <submittedName>
        <fullName evidence="8">DnaJ subfamily C member 3</fullName>
    </submittedName>
</protein>
<dbReference type="SMART" id="SM00028">
    <property type="entry name" value="TPR"/>
    <property type="match status" value="5"/>
</dbReference>
<dbReference type="GO" id="GO:0051787">
    <property type="term" value="F:misfolded protein binding"/>
    <property type="evidence" value="ECO:0007669"/>
    <property type="project" value="TreeGrafter"/>
</dbReference>
<dbReference type="Pfam" id="PF13181">
    <property type="entry name" value="TPR_8"/>
    <property type="match status" value="1"/>
</dbReference>
<keyword evidence="3" id="KW-0256">Endoplasmic reticulum</keyword>
<dbReference type="OrthoDB" id="1726119at2759"/>
<evidence type="ECO:0000256" key="6">
    <source>
        <dbReference type="SAM" id="SignalP"/>
    </source>
</evidence>
<dbReference type="GO" id="GO:0051087">
    <property type="term" value="F:protein-folding chaperone binding"/>
    <property type="evidence" value="ECO:0007669"/>
    <property type="project" value="TreeGrafter"/>
</dbReference>
<feature type="chain" id="PRO_5008056742" evidence="6">
    <location>
        <begin position="22"/>
        <end position="488"/>
    </location>
</feature>
<dbReference type="InterPro" id="IPR036869">
    <property type="entry name" value="J_dom_sf"/>
</dbReference>
<dbReference type="PROSITE" id="PS50076">
    <property type="entry name" value="DNAJ_2"/>
    <property type="match status" value="1"/>
</dbReference>
<dbReference type="Gene3D" id="1.10.287.110">
    <property type="entry name" value="DnaJ domain"/>
    <property type="match status" value="1"/>
</dbReference>
<dbReference type="InterPro" id="IPR001623">
    <property type="entry name" value="DnaJ_domain"/>
</dbReference>
<dbReference type="GO" id="GO:0005783">
    <property type="term" value="C:endoplasmic reticulum"/>
    <property type="evidence" value="ECO:0007669"/>
    <property type="project" value="UniProtKB-SubCell"/>
</dbReference>
<dbReference type="Pfam" id="PF13432">
    <property type="entry name" value="TPR_16"/>
    <property type="match status" value="1"/>
</dbReference>
<gene>
    <name evidence="8" type="ORF">A3Q56_06530</name>
</gene>
<dbReference type="SMART" id="SM00271">
    <property type="entry name" value="DnaJ"/>
    <property type="match status" value="1"/>
</dbReference>
<comment type="caution">
    <text evidence="8">The sequence shown here is derived from an EMBL/GenBank/DDBJ whole genome shotgun (WGS) entry which is preliminary data.</text>
</comment>
<dbReference type="EMBL" id="LWCA01001162">
    <property type="protein sequence ID" value="OAF65748.1"/>
    <property type="molecule type" value="Genomic_DNA"/>
</dbReference>
<proteinExistence type="predicted"/>
<evidence type="ECO:0000256" key="5">
    <source>
        <dbReference type="SAM" id="Coils"/>
    </source>
</evidence>
<dbReference type="InterPro" id="IPR051727">
    <property type="entry name" value="DnaJ_C3_Co-chaperones"/>
</dbReference>
<dbReference type="PROSITE" id="PS50005">
    <property type="entry name" value="TPR"/>
    <property type="match status" value="2"/>
</dbReference>
<feature type="repeat" description="TPR" evidence="4">
    <location>
        <begin position="326"/>
        <end position="359"/>
    </location>
</feature>
<dbReference type="GO" id="GO:0034975">
    <property type="term" value="P:protein folding in endoplasmic reticulum"/>
    <property type="evidence" value="ECO:0007669"/>
    <property type="project" value="TreeGrafter"/>
</dbReference>
<accession>A0A177AUR2</accession>
<evidence type="ECO:0000256" key="2">
    <source>
        <dbReference type="ARBA" id="ARBA00022729"/>
    </source>
</evidence>
<keyword evidence="2 6" id="KW-0732">Signal</keyword>
<sequence length="488" mass="56776">MHIYQYTQLLISFILIFKVISRSTEIENLLKYGKNLLSQGKYNEALQKFDKAATMDADPIIRYHRSTVFYAQSLFGRAIEDLNYVIEKLPKFYQARIQRANIQFKKGNYEASFEDSKFVCTVDPSNSQCNEIKQNSESNILNLEKATMFFEEEEYFHCISILDELIKESPWSIHMRNMRADSLIATRQESIAIKDLKSLVNLIPDNRETLLKMSLMQYQLGDSVASLDSVRDCIRLDQEDKPCRKHYSKIKKMAKEFSKILDSIESKKWQICLDKCIVIKEKLSTHPSIYKFKINRLICNCQAKSGNAADAVKTCSKLIENDKNDIESLIDRAEAYEQLDKYDNAINDYRTAKEINSSFLNFDAKIKNLQRSQKMASKRDYYKILGVNRNADEEQINKAYRKLARQWHPDRFKEDEEKEAAKKKFIDIADAKHVLTDKKLRNQFDGGHDPLDPEMSQGGGHGFNQGFNPFNQGFNPFESEGYSFNFNF</sequence>
<evidence type="ECO:0000313" key="9">
    <source>
        <dbReference type="Proteomes" id="UP000078046"/>
    </source>
</evidence>
<dbReference type="AlphaFoldDB" id="A0A177AUR2"/>
<dbReference type="PANTHER" id="PTHR44140:SF2">
    <property type="entry name" value="LD25575P"/>
    <property type="match status" value="1"/>
</dbReference>
<evidence type="ECO:0000313" key="8">
    <source>
        <dbReference type="EMBL" id="OAF65748.1"/>
    </source>
</evidence>
<dbReference type="InterPro" id="IPR011990">
    <property type="entry name" value="TPR-like_helical_dom_sf"/>
</dbReference>
<dbReference type="CDD" id="cd06257">
    <property type="entry name" value="DnaJ"/>
    <property type="match status" value="1"/>
</dbReference>
<keyword evidence="9" id="KW-1185">Reference proteome</keyword>
<feature type="repeat" description="TPR" evidence="4">
    <location>
        <begin position="26"/>
        <end position="59"/>
    </location>
</feature>
<feature type="coiled-coil region" evidence="5">
    <location>
        <begin position="319"/>
        <end position="352"/>
    </location>
</feature>
<evidence type="ECO:0000256" key="3">
    <source>
        <dbReference type="ARBA" id="ARBA00022824"/>
    </source>
</evidence>
<feature type="signal peptide" evidence="6">
    <location>
        <begin position="1"/>
        <end position="21"/>
    </location>
</feature>
<dbReference type="InterPro" id="IPR019734">
    <property type="entry name" value="TPR_rpt"/>
</dbReference>
<dbReference type="Pfam" id="PF00226">
    <property type="entry name" value="DnaJ"/>
    <property type="match status" value="1"/>
</dbReference>
<evidence type="ECO:0000256" key="1">
    <source>
        <dbReference type="ARBA" id="ARBA00004240"/>
    </source>
</evidence>
<dbReference type="SUPFAM" id="SSF46565">
    <property type="entry name" value="Chaperone J-domain"/>
    <property type="match status" value="1"/>
</dbReference>
<keyword evidence="4" id="KW-0802">TPR repeat</keyword>
<dbReference type="PRINTS" id="PR00625">
    <property type="entry name" value="JDOMAIN"/>
</dbReference>
<organism evidence="8 9">
    <name type="scientific">Intoshia linei</name>
    <dbReference type="NCBI Taxonomy" id="1819745"/>
    <lineage>
        <taxon>Eukaryota</taxon>
        <taxon>Metazoa</taxon>
        <taxon>Spiralia</taxon>
        <taxon>Lophotrochozoa</taxon>
        <taxon>Mesozoa</taxon>
        <taxon>Orthonectida</taxon>
        <taxon>Rhopaluridae</taxon>
        <taxon>Intoshia</taxon>
    </lineage>
</organism>
<feature type="domain" description="J" evidence="7">
    <location>
        <begin position="380"/>
        <end position="448"/>
    </location>
</feature>
<dbReference type="Proteomes" id="UP000078046">
    <property type="component" value="Unassembled WGS sequence"/>
</dbReference>
<dbReference type="PANTHER" id="PTHR44140">
    <property type="entry name" value="LD25575P"/>
    <property type="match status" value="1"/>
</dbReference>
<keyword evidence="5" id="KW-0175">Coiled coil</keyword>
<name>A0A177AUR2_9BILA</name>
<comment type="subcellular location">
    <subcellularLocation>
        <location evidence="1">Endoplasmic reticulum</location>
    </subcellularLocation>
</comment>